<gene>
    <name evidence="1" type="ORF">CC78DRAFT_531993</name>
</gene>
<accession>A0A9P4KC10</accession>
<dbReference type="Proteomes" id="UP000800093">
    <property type="component" value="Unassembled WGS sequence"/>
</dbReference>
<dbReference type="AlphaFoldDB" id="A0A9P4KC10"/>
<protein>
    <submittedName>
        <fullName evidence="1">Uncharacterized protein</fullName>
    </submittedName>
</protein>
<reference evidence="2" key="1">
    <citation type="journal article" date="2020" name="Stud. Mycol.">
        <title>101 Dothideomycetes genomes: A test case for predicting lifestyles and emergence of pathogens.</title>
        <authorList>
            <person name="Haridas S."/>
            <person name="Albert R."/>
            <person name="Binder M."/>
            <person name="Bloem J."/>
            <person name="LaButti K."/>
            <person name="Salamov A."/>
            <person name="Andreopoulos B."/>
            <person name="Baker S."/>
            <person name="Barry K."/>
            <person name="Bills G."/>
            <person name="Bluhm B."/>
            <person name="Cannon C."/>
            <person name="Castanera R."/>
            <person name="Culley D."/>
            <person name="Daum C."/>
            <person name="Ezra D."/>
            <person name="Gonzalez J."/>
            <person name="Henrissat B."/>
            <person name="Kuo A."/>
            <person name="Liang C."/>
            <person name="Lipzen A."/>
            <person name="Lutzoni F."/>
            <person name="Magnuson J."/>
            <person name="Mondo S."/>
            <person name="Nolan M."/>
            <person name="Ohm R."/>
            <person name="Pangilinan J."/>
            <person name="Park H.-J."/>
            <person name="Ramirez L."/>
            <person name="Alfaro M."/>
            <person name="Sun H."/>
            <person name="Tritt A."/>
            <person name="Yoshinaga Y."/>
            <person name="Zwiers L.-H."/>
            <person name="Turgeon B."/>
            <person name="Goodwin S."/>
            <person name="Spatafora J."/>
            <person name="Crous P."/>
            <person name="Grigoriev I."/>
        </authorList>
    </citation>
    <scope>NUCLEOTIDE SEQUENCE [LARGE SCALE GENOMIC DNA]</scope>
    <source>
        <strain evidence="2">CBS 304.66</strain>
    </source>
</reference>
<proteinExistence type="predicted"/>
<organism evidence="1 2">
    <name type="scientific">Lojkania enalia</name>
    <dbReference type="NCBI Taxonomy" id="147567"/>
    <lineage>
        <taxon>Eukaryota</taxon>
        <taxon>Fungi</taxon>
        <taxon>Dikarya</taxon>
        <taxon>Ascomycota</taxon>
        <taxon>Pezizomycotina</taxon>
        <taxon>Dothideomycetes</taxon>
        <taxon>Pleosporomycetidae</taxon>
        <taxon>Pleosporales</taxon>
        <taxon>Pleosporales incertae sedis</taxon>
        <taxon>Lojkania</taxon>
    </lineage>
</organism>
<evidence type="ECO:0000313" key="1">
    <source>
        <dbReference type="EMBL" id="KAF2265883.1"/>
    </source>
</evidence>
<sequence>MAACWVMVAQYRLRRDKVQQFLNNKFSNIPGWNFYLDLQGDQWRFWSPRPWTQAEKDQLLDERDEDE</sequence>
<evidence type="ECO:0000313" key="2">
    <source>
        <dbReference type="Proteomes" id="UP000800093"/>
    </source>
</evidence>
<dbReference type="EMBL" id="ML986602">
    <property type="protein sequence ID" value="KAF2265883.1"/>
    <property type="molecule type" value="Genomic_DNA"/>
</dbReference>
<name>A0A9P4KC10_9PLEO</name>
<dbReference type="OrthoDB" id="3941387at2759"/>
<comment type="caution">
    <text evidence="1">The sequence shown here is derived from an EMBL/GenBank/DDBJ whole genome shotgun (WGS) entry which is preliminary data.</text>
</comment>
<keyword evidence="2" id="KW-1185">Reference proteome</keyword>